<evidence type="ECO:0000256" key="1">
    <source>
        <dbReference type="SAM" id="Phobius"/>
    </source>
</evidence>
<dbReference type="SUPFAM" id="SSF55073">
    <property type="entry name" value="Nucleotide cyclase"/>
    <property type="match status" value="1"/>
</dbReference>
<dbReference type="KEGG" id="plon:Pla110_20400"/>
<keyword evidence="1" id="KW-1133">Transmembrane helix</keyword>
<feature type="transmembrane region" description="Helical" evidence="1">
    <location>
        <begin position="15"/>
        <end position="40"/>
    </location>
</feature>
<dbReference type="PANTHER" id="PTHR33121">
    <property type="entry name" value="CYCLIC DI-GMP PHOSPHODIESTERASE PDEF"/>
    <property type="match status" value="1"/>
</dbReference>
<dbReference type="AlphaFoldDB" id="A0A518CM92"/>
<dbReference type="EMBL" id="CP036281">
    <property type="protein sequence ID" value="QDU80313.1"/>
    <property type="molecule type" value="Genomic_DNA"/>
</dbReference>
<keyword evidence="4" id="KW-1185">Reference proteome</keyword>
<evidence type="ECO:0000313" key="4">
    <source>
        <dbReference type="Proteomes" id="UP000317178"/>
    </source>
</evidence>
<proteinExistence type="predicted"/>
<dbReference type="PANTHER" id="PTHR33121:SF70">
    <property type="entry name" value="SIGNALING PROTEIN YKOW"/>
    <property type="match status" value="1"/>
</dbReference>
<protein>
    <submittedName>
        <fullName evidence="3">Response regulator PleD</fullName>
    </submittedName>
</protein>
<dbReference type="InterPro" id="IPR050706">
    <property type="entry name" value="Cyclic-di-GMP_PDE-like"/>
</dbReference>
<dbReference type="Gene3D" id="3.30.70.270">
    <property type="match status" value="1"/>
</dbReference>
<dbReference type="Proteomes" id="UP000317178">
    <property type="component" value="Chromosome"/>
</dbReference>
<evidence type="ECO:0000313" key="3">
    <source>
        <dbReference type="EMBL" id="QDU80313.1"/>
    </source>
</evidence>
<dbReference type="Pfam" id="PF00990">
    <property type="entry name" value="GGDEF"/>
    <property type="match status" value="1"/>
</dbReference>
<feature type="domain" description="GGDEF" evidence="2">
    <location>
        <begin position="164"/>
        <end position="298"/>
    </location>
</feature>
<accession>A0A518CM92</accession>
<dbReference type="InterPro" id="IPR029787">
    <property type="entry name" value="Nucleotide_cyclase"/>
</dbReference>
<sequence>MFSHSILAQLGQPSAHVILTLSFCTTIASVVGFGIGYWYGKNNLRWQIRKLARDASRFLPAVLQQLEAAEQACRRLNSIPKLNLNSRQTEQLERKQSGLIDSLGQVLSRLKPSSATTKATAKPQEPVPLNWQLAPVDHSLDIPDSSTVTQNLENLVGHLKQNQQTGGLLLLKMNKQETFKERFGPASTEHLFKQLTELAQASLREEDLVVRLDDDTLCLFLPETDLSAGTKFSHQLRHTVRHGSFRLNTSDSEVLLTASFGYAFCRPTDSSDQVMNRAIKALKHSESKGRNQLFVHSGSSVPRCVTTP</sequence>
<dbReference type="CDD" id="cd01949">
    <property type="entry name" value="GGDEF"/>
    <property type="match status" value="1"/>
</dbReference>
<dbReference type="SMART" id="SM00267">
    <property type="entry name" value="GGDEF"/>
    <property type="match status" value="1"/>
</dbReference>
<dbReference type="RefSeq" id="WP_197440630.1">
    <property type="nucleotide sequence ID" value="NZ_CP036281.1"/>
</dbReference>
<keyword evidence="1" id="KW-0812">Transmembrane</keyword>
<dbReference type="GO" id="GO:0071111">
    <property type="term" value="F:cyclic-guanylate-specific phosphodiesterase activity"/>
    <property type="evidence" value="ECO:0007669"/>
    <property type="project" value="InterPro"/>
</dbReference>
<gene>
    <name evidence="3" type="ORF">Pla110_20400</name>
</gene>
<keyword evidence="1" id="KW-0472">Membrane</keyword>
<dbReference type="NCBIfam" id="TIGR00254">
    <property type="entry name" value="GGDEF"/>
    <property type="match status" value="1"/>
</dbReference>
<reference evidence="3 4" key="1">
    <citation type="submission" date="2019-02" db="EMBL/GenBank/DDBJ databases">
        <title>Deep-cultivation of Planctomycetes and their phenomic and genomic characterization uncovers novel biology.</title>
        <authorList>
            <person name="Wiegand S."/>
            <person name="Jogler M."/>
            <person name="Boedeker C."/>
            <person name="Pinto D."/>
            <person name="Vollmers J."/>
            <person name="Rivas-Marin E."/>
            <person name="Kohn T."/>
            <person name="Peeters S.H."/>
            <person name="Heuer A."/>
            <person name="Rast P."/>
            <person name="Oberbeckmann S."/>
            <person name="Bunk B."/>
            <person name="Jeske O."/>
            <person name="Meyerdierks A."/>
            <person name="Storesund J.E."/>
            <person name="Kallscheuer N."/>
            <person name="Luecker S."/>
            <person name="Lage O.M."/>
            <person name="Pohl T."/>
            <person name="Merkel B.J."/>
            <person name="Hornburger P."/>
            <person name="Mueller R.-W."/>
            <person name="Bruemmer F."/>
            <person name="Labrenz M."/>
            <person name="Spormann A.M."/>
            <person name="Op den Camp H."/>
            <person name="Overmann J."/>
            <person name="Amann R."/>
            <person name="Jetten M.S.M."/>
            <person name="Mascher T."/>
            <person name="Medema M.H."/>
            <person name="Devos D.P."/>
            <person name="Kaster A.-K."/>
            <person name="Ovreas L."/>
            <person name="Rohde M."/>
            <person name="Galperin M.Y."/>
            <person name="Jogler C."/>
        </authorList>
    </citation>
    <scope>NUCLEOTIDE SEQUENCE [LARGE SCALE GENOMIC DNA]</scope>
    <source>
        <strain evidence="3 4">Pla110</strain>
    </source>
</reference>
<evidence type="ECO:0000259" key="2">
    <source>
        <dbReference type="PROSITE" id="PS50887"/>
    </source>
</evidence>
<dbReference type="PROSITE" id="PS50887">
    <property type="entry name" value="GGDEF"/>
    <property type="match status" value="1"/>
</dbReference>
<organism evidence="3 4">
    <name type="scientific">Polystyrenella longa</name>
    <dbReference type="NCBI Taxonomy" id="2528007"/>
    <lineage>
        <taxon>Bacteria</taxon>
        <taxon>Pseudomonadati</taxon>
        <taxon>Planctomycetota</taxon>
        <taxon>Planctomycetia</taxon>
        <taxon>Planctomycetales</taxon>
        <taxon>Planctomycetaceae</taxon>
        <taxon>Polystyrenella</taxon>
    </lineage>
</organism>
<dbReference type="InterPro" id="IPR043128">
    <property type="entry name" value="Rev_trsase/Diguanyl_cyclase"/>
</dbReference>
<dbReference type="InterPro" id="IPR000160">
    <property type="entry name" value="GGDEF_dom"/>
</dbReference>
<name>A0A518CM92_9PLAN</name>